<feature type="compositionally biased region" description="Basic and acidic residues" evidence="1">
    <location>
        <begin position="48"/>
        <end position="66"/>
    </location>
</feature>
<dbReference type="AlphaFoldDB" id="A0A0P0VY18"/>
<sequence>MVESTAPTSIQYLSQPPAIMPAYVFMQAVAPVLGRRVDGARGGQERQQVAERGHGDGGEQRPRERPPGPLHLAGHGARAVPVVEVPEERVEEELPVLVRRRGAPPARPDLGERGAEHERERGQRRDAERHGGPPDDAEARVVEHRDRDVEGDDGGDAGAAARHGRGDARDVVGAQRRERGAVDRAGDVLPRAHERTGEGPERAVRPEHEPAVPGHRRGELGGDERLRDGPDEGEDEEAEQREQGPRRLHRRLRAVRPAGDLEEDQEYQRHQRQLVPRRPPMPAAGRR</sequence>
<dbReference type="PaxDb" id="39947-A0A0P0VY18"/>
<feature type="compositionally biased region" description="Basic and acidic residues" evidence="1">
    <location>
        <begin position="164"/>
        <end position="230"/>
    </location>
</feature>
<accession>A0A0P0VY18</accession>
<name>A0A0P0VY18_ORYSJ</name>
<feature type="non-terminal residue" evidence="2">
    <location>
        <position position="287"/>
    </location>
</feature>
<feature type="compositionally biased region" description="Basic and acidic residues" evidence="1">
    <location>
        <begin position="109"/>
        <end position="148"/>
    </location>
</feature>
<proteinExistence type="predicted"/>
<gene>
    <name evidence="2" type="ordered locus">Os03g0375933</name>
    <name evidence="2" type="ORF">OSNPB_030375933</name>
</gene>
<reference evidence="2 3" key="2">
    <citation type="journal article" date="2013" name="Plant Cell Physiol.">
        <title>Rice Annotation Project Database (RAP-DB): an integrative and interactive database for rice genomics.</title>
        <authorList>
            <person name="Sakai H."/>
            <person name="Lee S.S."/>
            <person name="Tanaka T."/>
            <person name="Numa H."/>
            <person name="Kim J."/>
            <person name="Kawahara Y."/>
            <person name="Wakimoto H."/>
            <person name="Yang C.C."/>
            <person name="Iwamoto M."/>
            <person name="Abe T."/>
            <person name="Yamada Y."/>
            <person name="Muto A."/>
            <person name="Inokuchi H."/>
            <person name="Ikemura T."/>
            <person name="Matsumoto T."/>
            <person name="Sasaki T."/>
            <person name="Itoh T."/>
        </authorList>
    </citation>
    <scope>NUCLEOTIDE SEQUENCE [LARGE SCALE GENOMIC DNA]</scope>
    <source>
        <strain evidence="3">cv. Nipponbare</strain>
    </source>
</reference>
<dbReference type="Proteomes" id="UP000059680">
    <property type="component" value="Chromosome 3"/>
</dbReference>
<dbReference type="FunCoup" id="A0A0P0VY18">
    <property type="interactions" value="1"/>
</dbReference>
<feature type="compositionally biased region" description="Pro residues" evidence="1">
    <location>
        <begin position="277"/>
        <end position="287"/>
    </location>
</feature>
<organism evidence="2 3">
    <name type="scientific">Oryza sativa subsp. japonica</name>
    <name type="common">Rice</name>
    <dbReference type="NCBI Taxonomy" id="39947"/>
    <lineage>
        <taxon>Eukaryota</taxon>
        <taxon>Viridiplantae</taxon>
        <taxon>Streptophyta</taxon>
        <taxon>Embryophyta</taxon>
        <taxon>Tracheophyta</taxon>
        <taxon>Spermatophyta</taxon>
        <taxon>Magnoliopsida</taxon>
        <taxon>Liliopsida</taxon>
        <taxon>Poales</taxon>
        <taxon>Poaceae</taxon>
        <taxon>BOP clade</taxon>
        <taxon>Oryzoideae</taxon>
        <taxon>Oryzeae</taxon>
        <taxon>Oryzinae</taxon>
        <taxon>Oryza</taxon>
        <taxon>Oryza sativa</taxon>
    </lineage>
</organism>
<dbReference type="EMBL" id="AP014959">
    <property type="protein sequence ID" value="BAS84407.1"/>
    <property type="molecule type" value="Genomic_DNA"/>
</dbReference>
<dbReference type="SMR" id="A0A0P0VY18"/>
<feature type="region of interest" description="Disordered" evidence="1">
    <location>
        <begin position="39"/>
        <end position="287"/>
    </location>
</feature>
<keyword evidence="3" id="KW-1185">Reference proteome</keyword>
<reference evidence="3" key="1">
    <citation type="journal article" date="2005" name="Nature">
        <title>The map-based sequence of the rice genome.</title>
        <authorList>
            <consortium name="International rice genome sequencing project (IRGSP)"/>
            <person name="Matsumoto T."/>
            <person name="Wu J."/>
            <person name="Kanamori H."/>
            <person name="Katayose Y."/>
            <person name="Fujisawa M."/>
            <person name="Namiki N."/>
            <person name="Mizuno H."/>
            <person name="Yamamoto K."/>
            <person name="Antonio B.A."/>
            <person name="Baba T."/>
            <person name="Sakata K."/>
            <person name="Nagamura Y."/>
            <person name="Aoki H."/>
            <person name="Arikawa K."/>
            <person name="Arita K."/>
            <person name="Bito T."/>
            <person name="Chiden Y."/>
            <person name="Fujitsuka N."/>
            <person name="Fukunaka R."/>
            <person name="Hamada M."/>
            <person name="Harada C."/>
            <person name="Hayashi A."/>
            <person name="Hijishita S."/>
            <person name="Honda M."/>
            <person name="Hosokawa S."/>
            <person name="Ichikawa Y."/>
            <person name="Idonuma A."/>
            <person name="Iijima M."/>
            <person name="Ikeda M."/>
            <person name="Ikeno M."/>
            <person name="Ito K."/>
            <person name="Ito S."/>
            <person name="Ito T."/>
            <person name="Ito Y."/>
            <person name="Ito Y."/>
            <person name="Iwabuchi A."/>
            <person name="Kamiya K."/>
            <person name="Karasawa W."/>
            <person name="Kurita K."/>
            <person name="Katagiri S."/>
            <person name="Kikuta A."/>
            <person name="Kobayashi H."/>
            <person name="Kobayashi N."/>
            <person name="Machita K."/>
            <person name="Maehara T."/>
            <person name="Masukawa M."/>
            <person name="Mizubayashi T."/>
            <person name="Mukai Y."/>
            <person name="Nagasaki H."/>
            <person name="Nagata Y."/>
            <person name="Naito S."/>
            <person name="Nakashima M."/>
            <person name="Nakama Y."/>
            <person name="Nakamichi Y."/>
            <person name="Nakamura M."/>
            <person name="Meguro A."/>
            <person name="Negishi M."/>
            <person name="Ohta I."/>
            <person name="Ohta T."/>
            <person name="Okamoto M."/>
            <person name="Ono N."/>
            <person name="Saji S."/>
            <person name="Sakaguchi M."/>
            <person name="Sakai K."/>
            <person name="Shibata M."/>
            <person name="Shimokawa T."/>
            <person name="Song J."/>
            <person name="Takazaki Y."/>
            <person name="Terasawa K."/>
            <person name="Tsugane M."/>
            <person name="Tsuji K."/>
            <person name="Ueda S."/>
            <person name="Waki K."/>
            <person name="Yamagata H."/>
            <person name="Yamamoto M."/>
            <person name="Yamamoto S."/>
            <person name="Yamane H."/>
            <person name="Yoshiki S."/>
            <person name="Yoshihara R."/>
            <person name="Yukawa K."/>
            <person name="Zhong H."/>
            <person name="Yano M."/>
            <person name="Yuan Q."/>
            <person name="Ouyang S."/>
            <person name="Liu J."/>
            <person name="Jones K.M."/>
            <person name="Gansberger K."/>
            <person name="Moffat K."/>
            <person name="Hill J."/>
            <person name="Bera J."/>
            <person name="Fadrosh D."/>
            <person name="Jin S."/>
            <person name="Johri S."/>
            <person name="Kim M."/>
            <person name="Overton L."/>
            <person name="Reardon M."/>
            <person name="Tsitrin T."/>
            <person name="Vuong H."/>
            <person name="Weaver B."/>
            <person name="Ciecko A."/>
            <person name="Tallon L."/>
            <person name="Jackson J."/>
            <person name="Pai G."/>
            <person name="Aken S.V."/>
            <person name="Utterback T."/>
            <person name="Reidmuller S."/>
            <person name="Feldblyum T."/>
            <person name="Hsiao J."/>
            <person name="Zismann V."/>
            <person name="Iobst S."/>
            <person name="de Vazeille A.R."/>
            <person name="Buell C.R."/>
            <person name="Ying K."/>
            <person name="Li Y."/>
            <person name="Lu T."/>
            <person name="Huang Y."/>
            <person name="Zhao Q."/>
            <person name="Feng Q."/>
            <person name="Zhang L."/>
            <person name="Zhu J."/>
            <person name="Weng Q."/>
            <person name="Mu J."/>
            <person name="Lu Y."/>
            <person name="Fan D."/>
            <person name="Liu Y."/>
            <person name="Guan J."/>
            <person name="Zhang Y."/>
            <person name="Yu S."/>
            <person name="Liu X."/>
            <person name="Zhang Y."/>
            <person name="Hong G."/>
            <person name="Han B."/>
            <person name="Choisne N."/>
            <person name="Demange N."/>
            <person name="Orjeda G."/>
            <person name="Samain S."/>
            <person name="Cattolico L."/>
            <person name="Pelletier E."/>
            <person name="Couloux A."/>
            <person name="Segurens B."/>
            <person name="Wincker P."/>
            <person name="D'Hont A."/>
            <person name="Scarpelli C."/>
            <person name="Weissenbach J."/>
            <person name="Salanoubat M."/>
            <person name="Quetier F."/>
            <person name="Yu Y."/>
            <person name="Kim H.R."/>
            <person name="Rambo T."/>
            <person name="Currie J."/>
            <person name="Collura K."/>
            <person name="Luo M."/>
            <person name="Yang T."/>
            <person name="Ammiraju J.S.S."/>
            <person name="Engler F."/>
            <person name="Soderlund C."/>
            <person name="Wing R.A."/>
            <person name="Palmer L.E."/>
            <person name="de la Bastide M."/>
            <person name="Spiegel L."/>
            <person name="Nascimento L."/>
            <person name="Zutavern T."/>
            <person name="O'Shaughnessy A."/>
            <person name="Dike S."/>
            <person name="Dedhia N."/>
            <person name="Preston R."/>
            <person name="Balija V."/>
            <person name="McCombie W.R."/>
            <person name="Chow T."/>
            <person name="Chen H."/>
            <person name="Chung M."/>
            <person name="Chen C."/>
            <person name="Shaw J."/>
            <person name="Wu H."/>
            <person name="Hsiao K."/>
            <person name="Chao Y."/>
            <person name="Chu M."/>
            <person name="Cheng C."/>
            <person name="Hour A."/>
            <person name="Lee P."/>
            <person name="Lin S."/>
            <person name="Lin Y."/>
            <person name="Liou J."/>
            <person name="Liu S."/>
            <person name="Hsing Y."/>
            <person name="Raghuvanshi S."/>
            <person name="Mohanty A."/>
            <person name="Bharti A.K."/>
            <person name="Gaur A."/>
            <person name="Gupta V."/>
            <person name="Kumar D."/>
            <person name="Ravi V."/>
            <person name="Vij S."/>
            <person name="Kapur A."/>
            <person name="Khurana P."/>
            <person name="Khurana P."/>
            <person name="Khurana J.P."/>
            <person name="Tyagi A.K."/>
            <person name="Gaikwad K."/>
            <person name="Singh A."/>
            <person name="Dalal V."/>
            <person name="Srivastava S."/>
            <person name="Dixit A."/>
            <person name="Pal A.K."/>
            <person name="Ghazi I.A."/>
            <person name="Yadav M."/>
            <person name="Pandit A."/>
            <person name="Bhargava A."/>
            <person name="Sureshbabu K."/>
            <person name="Batra K."/>
            <person name="Sharma T.R."/>
            <person name="Mohapatra T."/>
            <person name="Singh N.K."/>
            <person name="Messing J."/>
            <person name="Nelson A.B."/>
            <person name="Fuks G."/>
            <person name="Kavchok S."/>
            <person name="Keizer G."/>
            <person name="Linton E."/>
            <person name="Llaca V."/>
            <person name="Song R."/>
            <person name="Tanyolac B."/>
            <person name="Young S."/>
            <person name="Ho-Il K."/>
            <person name="Hahn J.H."/>
            <person name="Sangsakoo G."/>
            <person name="Vanavichit A."/>
            <person name="de Mattos Luiz.A.T."/>
            <person name="Zimmer P.D."/>
            <person name="Malone G."/>
            <person name="Dellagostin O."/>
            <person name="de Oliveira A.C."/>
            <person name="Bevan M."/>
            <person name="Bancroft I."/>
            <person name="Minx P."/>
            <person name="Cordum H."/>
            <person name="Wilson R."/>
            <person name="Cheng Z."/>
            <person name="Jin W."/>
            <person name="Jiang J."/>
            <person name="Leong S.A."/>
            <person name="Iwama H."/>
            <person name="Gojobori T."/>
            <person name="Itoh T."/>
            <person name="Niimura Y."/>
            <person name="Fujii Y."/>
            <person name="Habara T."/>
            <person name="Sakai H."/>
            <person name="Sato Y."/>
            <person name="Wilson G."/>
            <person name="Kumar K."/>
            <person name="McCouch S."/>
            <person name="Juretic N."/>
            <person name="Hoen D."/>
            <person name="Wright S."/>
            <person name="Bruskiewich R."/>
            <person name="Bureau T."/>
            <person name="Miyao A."/>
            <person name="Hirochika H."/>
            <person name="Nishikawa T."/>
            <person name="Kadowaki K."/>
            <person name="Sugiura M."/>
            <person name="Burr B."/>
            <person name="Sasaki T."/>
        </authorList>
    </citation>
    <scope>NUCLEOTIDE SEQUENCE [LARGE SCALE GENOMIC DNA]</scope>
    <source>
        <strain evidence="3">cv. Nipponbare</strain>
    </source>
</reference>
<dbReference type="InParanoid" id="A0A0P0VY18"/>
<evidence type="ECO:0000313" key="2">
    <source>
        <dbReference type="EMBL" id="BAS84407.1"/>
    </source>
</evidence>
<reference evidence="2 3" key="3">
    <citation type="journal article" date="2013" name="Rice">
        <title>Improvement of the Oryza sativa Nipponbare reference genome using next generation sequence and optical map data.</title>
        <authorList>
            <person name="Kawahara Y."/>
            <person name="de la Bastide M."/>
            <person name="Hamilton J.P."/>
            <person name="Kanamori H."/>
            <person name="McCombie W.R."/>
            <person name="Ouyang S."/>
            <person name="Schwartz D.C."/>
            <person name="Tanaka T."/>
            <person name="Wu J."/>
            <person name="Zhou S."/>
            <person name="Childs K.L."/>
            <person name="Davidson R.M."/>
            <person name="Lin H."/>
            <person name="Quesada-Ocampo L."/>
            <person name="Vaillancourt B."/>
            <person name="Sakai H."/>
            <person name="Lee S.S."/>
            <person name="Kim J."/>
            <person name="Numa H."/>
            <person name="Itoh T."/>
            <person name="Buell C.R."/>
            <person name="Matsumoto T."/>
        </authorList>
    </citation>
    <scope>NUCLEOTIDE SEQUENCE [LARGE SCALE GENOMIC DNA]</scope>
    <source>
        <strain evidence="3">cv. Nipponbare</strain>
    </source>
</reference>
<evidence type="ECO:0000256" key="1">
    <source>
        <dbReference type="SAM" id="MobiDB-lite"/>
    </source>
</evidence>
<evidence type="ECO:0000313" key="3">
    <source>
        <dbReference type="Proteomes" id="UP000059680"/>
    </source>
</evidence>
<protein>
    <submittedName>
        <fullName evidence="2">Os03g0375933 protein</fullName>
    </submittedName>
</protein>